<reference evidence="3" key="1">
    <citation type="submission" date="2020-01" db="EMBL/GenBank/DDBJ databases">
        <authorList>
            <consortium name="DOE Joint Genome Institute"/>
            <person name="Haridas S."/>
            <person name="Albert R."/>
            <person name="Binder M."/>
            <person name="Bloem J."/>
            <person name="Labutti K."/>
            <person name="Salamov A."/>
            <person name="Andreopoulos B."/>
            <person name="Baker S.E."/>
            <person name="Barry K."/>
            <person name="Bills G."/>
            <person name="Bluhm B.H."/>
            <person name="Cannon C."/>
            <person name="Castanera R."/>
            <person name="Culley D.E."/>
            <person name="Daum C."/>
            <person name="Ezra D."/>
            <person name="Gonzalez J.B."/>
            <person name="Henrissat B."/>
            <person name="Kuo A."/>
            <person name="Liang C."/>
            <person name="Lipzen A."/>
            <person name="Lutzoni F."/>
            <person name="Magnuson J."/>
            <person name="Mondo S."/>
            <person name="Nolan M."/>
            <person name="Ohm R."/>
            <person name="Pangilinan J."/>
            <person name="Park H.-J."/>
            <person name="Ramirez L."/>
            <person name="Alfaro M."/>
            <person name="Sun H."/>
            <person name="Tritt A."/>
            <person name="Yoshinaga Y."/>
            <person name="Zwiers L.-H."/>
            <person name="Turgeon B.G."/>
            <person name="Goodwin S.B."/>
            <person name="Spatafora J.W."/>
            <person name="Crous P.W."/>
            <person name="Grigoriev I.V."/>
        </authorList>
    </citation>
    <scope>NUCLEOTIDE SEQUENCE</scope>
    <source>
        <strain evidence="3">P77</strain>
    </source>
</reference>
<sequence length="268" mass="31002">MPNPRATRALGILSWYPYLHWLRVPNPDYTPPTREEGAVAFGAKAEPTKETEPDYYSWFMDESEHHQLMPKESANLRRHRWLLCRCAWLRQKQDPTAPVDISQMDWMAEKTVINKRKGNDDEDKTTVPKSEYKIDNATREKIIIWFTHKVTLELFREILCAIPFFNRRQANKRIASLTADTTAAHRDRIQAQMNNLDDELTVLLASNLVGAVGLNFQKDVRVQIHGDLAQTYDREVQAKGRSYRLGQLPDVIVYSFVVLGSMDMALIE</sequence>
<feature type="domain" description="Helicase C-terminal" evidence="2">
    <location>
        <begin position="126"/>
        <end position="268"/>
    </location>
</feature>
<evidence type="ECO:0000313" key="3">
    <source>
        <dbReference type="EMBL" id="KAF1835444.1"/>
    </source>
</evidence>
<dbReference type="SMART" id="SM00490">
    <property type="entry name" value="HELICc"/>
    <property type="match status" value="1"/>
</dbReference>
<dbReference type="InterPro" id="IPR049730">
    <property type="entry name" value="SNF2/RAD54-like_C"/>
</dbReference>
<gene>
    <name evidence="3" type="ORF">BDW02DRAFT_597321</name>
</gene>
<proteinExistence type="predicted"/>
<dbReference type="Proteomes" id="UP000800040">
    <property type="component" value="Unassembled WGS sequence"/>
</dbReference>
<dbReference type="AlphaFoldDB" id="A0A6A5KM56"/>
<dbReference type="SUPFAM" id="SSF52540">
    <property type="entry name" value="P-loop containing nucleoside triphosphate hydrolases"/>
    <property type="match status" value="1"/>
</dbReference>
<dbReference type="PROSITE" id="PS51194">
    <property type="entry name" value="HELICASE_CTER"/>
    <property type="match status" value="1"/>
</dbReference>
<evidence type="ECO:0000256" key="1">
    <source>
        <dbReference type="ARBA" id="ARBA00022801"/>
    </source>
</evidence>
<evidence type="ECO:0000259" key="2">
    <source>
        <dbReference type="PROSITE" id="PS51194"/>
    </source>
</evidence>
<keyword evidence="1" id="KW-0378">Hydrolase</keyword>
<evidence type="ECO:0000313" key="4">
    <source>
        <dbReference type="Proteomes" id="UP000800040"/>
    </source>
</evidence>
<dbReference type="GO" id="GO:0016787">
    <property type="term" value="F:hydrolase activity"/>
    <property type="evidence" value="ECO:0007669"/>
    <property type="project" value="UniProtKB-KW"/>
</dbReference>
<dbReference type="EMBL" id="ML975287">
    <property type="protein sequence ID" value="KAF1835444.1"/>
    <property type="molecule type" value="Genomic_DNA"/>
</dbReference>
<dbReference type="Gene3D" id="3.40.50.300">
    <property type="entry name" value="P-loop containing nucleotide triphosphate hydrolases"/>
    <property type="match status" value="1"/>
</dbReference>
<keyword evidence="4" id="KW-1185">Reference proteome</keyword>
<dbReference type="InterPro" id="IPR027417">
    <property type="entry name" value="P-loop_NTPase"/>
</dbReference>
<dbReference type="InterPro" id="IPR001650">
    <property type="entry name" value="Helicase_C-like"/>
</dbReference>
<dbReference type="CDD" id="cd18793">
    <property type="entry name" value="SF2_C_SNF"/>
    <property type="match status" value="1"/>
</dbReference>
<protein>
    <recommendedName>
        <fullName evidence="2">Helicase C-terminal domain-containing protein</fullName>
    </recommendedName>
</protein>
<dbReference type="Pfam" id="PF00271">
    <property type="entry name" value="Helicase_C"/>
    <property type="match status" value="1"/>
</dbReference>
<organism evidence="3 4">
    <name type="scientific">Decorospora gaudefroyi</name>
    <dbReference type="NCBI Taxonomy" id="184978"/>
    <lineage>
        <taxon>Eukaryota</taxon>
        <taxon>Fungi</taxon>
        <taxon>Dikarya</taxon>
        <taxon>Ascomycota</taxon>
        <taxon>Pezizomycotina</taxon>
        <taxon>Dothideomycetes</taxon>
        <taxon>Pleosporomycetidae</taxon>
        <taxon>Pleosporales</taxon>
        <taxon>Pleosporineae</taxon>
        <taxon>Pleosporaceae</taxon>
        <taxon>Decorospora</taxon>
    </lineage>
</organism>
<accession>A0A6A5KM56</accession>
<name>A0A6A5KM56_9PLEO</name>